<comment type="subcellular location">
    <subcellularLocation>
        <location evidence="4">Periplasm</location>
    </subcellularLocation>
</comment>
<dbReference type="NCBIfam" id="TIGR03002">
    <property type="entry name" value="outer_YhbN_LptA"/>
    <property type="match status" value="1"/>
</dbReference>
<dbReference type="GO" id="GO:0015920">
    <property type="term" value="P:lipopolysaccharide transport"/>
    <property type="evidence" value="ECO:0007669"/>
    <property type="project" value="UniProtKB-UniRule"/>
</dbReference>
<protein>
    <recommendedName>
        <fullName evidence="4">Lipopolysaccharide export system protein LptA</fullName>
    </recommendedName>
</protein>
<evidence type="ECO:0000256" key="2">
    <source>
        <dbReference type="ARBA" id="ARBA00022729"/>
    </source>
</evidence>
<keyword evidence="3 4" id="KW-0574">Periplasm</keyword>
<evidence type="ECO:0000256" key="1">
    <source>
        <dbReference type="ARBA" id="ARBA00022448"/>
    </source>
</evidence>
<sequence precursor="true">MYRQRFPLAASLLAILCFATPVMAGSADFQKPITVDARTQSMDGKNKVTRFKDNVLITQGTLTIEADEVEVNAKQGEGKEIMIARGKPARYSQTMDDGSKVTAQANELRYEVNKRTISMRGNAQIKQNSSMVSGDSITYDMMKEQLMATSSDGNDDSRVTTVFRPQAVKKLSDESEDKQGDTDGKNDTQGDK</sequence>
<keyword evidence="2 4" id="KW-0732">Signal</keyword>
<evidence type="ECO:0000259" key="6">
    <source>
        <dbReference type="Pfam" id="PF03968"/>
    </source>
</evidence>
<accession>A0A7S9DWC9</accession>
<dbReference type="GO" id="GO:0043165">
    <property type="term" value="P:Gram-negative-bacterium-type cell outer membrane assembly"/>
    <property type="evidence" value="ECO:0007669"/>
    <property type="project" value="UniProtKB-UniRule"/>
</dbReference>
<name>A0A7S9DWC9_9ALTE</name>
<evidence type="ECO:0000313" key="7">
    <source>
        <dbReference type="EMBL" id="QPG05173.1"/>
    </source>
</evidence>
<gene>
    <name evidence="4 7" type="primary">lptA</name>
    <name evidence="7" type="ORF">IT774_13735</name>
</gene>
<evidence type="ECO:0000256" key="5">
    <source>
        <dbReference type="SAM" id="MobiDB-lite"/>
    </source>
</evidence>
<comment type="subunit">
    <text evidence="4">Component of the lipopolysaccharide transport and assembly complex.</text>
</comment>
<dbReference type="GO" id="GO:0001530">
    <property type="term" value="F:lipopolysaccharide binding"/>
    <property type="evidence" value="ECO:0007669"/>
    <property type="project" value="InterPro"/>
</dbReference>
<dbReference type="InterPro" id="IPR052037">
    <property type="entry name" value="LPS_export_LptA"/>
</dbReference>
<dbReference type="GO" id="GO:0009279">
    <property type="term" value="C:cell outer membrane"/>
    <property type="evidence" value="ECO:0007669"/>
    <property type="project" value="TreeGrafter"/>
</dbReference>
<evidence type="ECO:0000256" key="3">
    <source>
        <dbReference type="ARBA" id="ARBA00022764"/>
    </source>
</evidence>
<dbReference type="KEGG" id="smaa:IT774_13735"/>
<feature type="chain" id="PRO_5033184368" description="Lipopolysaccharide export system protein LptA" evidence="4">
    <location>
        <begin position="25"/>
        <end position="192"/>
    </location>
</feature>
<dbReference type="PANTHER" id="PTHR36504:SF1">
    <property type="entry name" value="LIPOPOLYSACCHARIDE EXPORT SYSTEM PROTEIN LPTA"/>
    <property type="match status" value="1"/>
</dbReference>
<dbReference type="EMBL" id="CP064795">
    <property type="protein sequence ID" value="QPG05173.1"/>
    <property type="molecule type" value="Genomic_DNA"/>
</dbReference>
<feature type="signal peptide" evidence="4">
    <location>
        <begin position="1"/>
        <end position="24"/>
    </location>
</feature>
<dbReference type="RefSeq" id="WP_195810264.1">
    <property type="nucleotide sequence ID" value="NZ_CP064795.1"/>
</dbReference>
<reference evidence="7 8" key="1">
    <citation type="submission" date="2020-11" db="EMBL/GenBank/DDBJ databases">
        <title>Complete genome sequence for Salinimonas sp. strain G2-b.</title>
        <authorList>
            <person name="Park S.-J."/>
        </authorList>
    </citation>
    <scope>NUCLEOTIDE SEQUENCE [LARGE SCALE GENOMIC DNA]</scope>
    <source>
        <strain evidence="7 8">G2-b</strain>
    </source>
</reference>
<feature type="compositionally biased region" description="Basic and acidic residues" evidence="5">
    <location>
        <begin position="170"/>
        <end position="192"/>
    </location>
</feature>
<dbReference type="InterPro" id="IPR005653">
    <property type="entry name" value="OstA-like_N"/>
</dbReference>
<comment type="function">
    <text evidence="4">Involved in the assembly of lipopolysaccharide (LPS). Required for the translocation of LPS from the inner membrane to the outer membrane. May form a bridge between the inner membrane and the outer membrane, via interactions with LptC and LptD, thereby facilitating LPS transfer across the periplasm.</text>
</comment>
<keyword evidence="1 4" id="KW-0813">Transport</keyword>
<comment type="similarity">
    <text evidence="4">Belongs to the LptA family.</text>
</comment>
<feature type="region of interest" description="Disordered" evidence="5">
    <location>
        <begin position="149"/>
        <end position="192"/>
    </location>
</feature>
<dbReference type="GO" id="GO:0030288">
    <property type="term" value="C:outer membrane-bounded periplasmic space"/>
    <property type="evidence" value="ECO:0007669"/>
    <property type="project" value="TreeGrafter"/>
</dbReference>
<dbReference type="InterPro" id="IPR014340">
    <property type="entry name" value="LptA"/>
</dbReference>
<evidence type="ECO:0000313" key="8">
    <source>
        <dbReference type="Proteomes" id="UP000595095"/>
    </source>
</evidence>
<organism evidence="7 8">
    <name type="scientific">Salinimonas marina</name>
    <dbReference type="NCBI Taxonomy" id="2785918"/>
    <lineage>
        <taxon>Bacteria</taxon>
        <taxon>Pseudomonadati</taxon>
        <taxon>Pseudomonadota</taxon>
        <taxon>Gammaproteobacteria</taxon>
        <taxon>Alteromonadales</taxon>
        <taxon>Alteromonadaceae</taxon>
        <taxon>Alteromonas/Salinimonas group</taxon>
        <taxon>Salinimonas</taxon>
    </lineage>
</organism>
<dbReference type="PANTHER" id="PTHR36504">
    <property type="entry name" value="LIPOPOLYSACCHARIDE EXPORT SYSTEM PROTEIN LPTA"/>
    <property type="match status" value="1"/>
</dbReference>
<evidence type="ECO:0000256" key="4">
    <source>
        <dbReference type="HAMAP-Rule" id="MF_01914"/>
    </source>
</evidence>
<keyword evidence="8" id="KW-1185">Reference proteome</keyword>
<proteinExistence type="inferred from homology"/>
<dbReference type="GO" id="GO:0017089">
    <property type="term" value="F:glycolipid transfer activity"/>
    <property type="evidence" value="ECO:0007669"/>
    <property type="project" value="TreeGrafter"/>
</dbReference>
<dbReference type="Pfam" id="PF03968">
    <property type="entry name" value="LptD_N"/>
    <property type="match status" value="1"/>
</dbReference>
<dbReference type="Proteomes" id="UP000595095">
    <property type="component" value="Chromosome"/>
</dbReference>
<dbReference type="HAMAP" id="MF_01914">
    <property type="entry name" value="LPS_assembly_LptA"/>
    <property type="match status" value="1"/>
</dbReference>
<dbReference type="AlphaFoldDB" id="A0A7S9DWC9"/>
<feature type="domain" description="Organic solvent tolerance-like N-terminal" evidence="6">
    <location>
        <begin position="35"/>
        <end position="144"/>
    </location>
</feature>
<dbReference type="Gene3D" id="2.60.450.10">
    <property type="entry name" value="Lipopolysaccharide (LPS) transport protein A like domain"/>
    <property type="match status" value="1"/>
</dbReference>